<dbReference type="Gene3D" id="3.60.21.10">
    <property type="match status" value="1"/>
</dbReference>
<reference evidence="3" key="1">
    <citation type="submission" date="2020-08" db="EMBL/GenBank/DDBJ databases">
        <authorList>
            <person name="Uke A."/>
            <person name="Chhe C."/>
            <person name="Baramee S."/>
            <person name="Kosugi A."/>
        </authorList>
    </citation>
    <scope>NUCLEOTIDE SEQUENCE</scope>
    <source>
        <strain evidence="3">DA-C8</strain>
    </source>
</reference>
<protein>
    <recommendedName>
        <fullName evidence="2">Capsule synthesis protein CapA domain-containing protein</fullName>
    </recommendedName>
</protein>
<comment type="caution">
    <text evidence="3">The sequence shown here is derived from an EMBL/GenBank/DDBJ whole genome shotgun (WGS) entry which is preliminary data.</text>
</comment>
<dbReference type="AlphaFoldDB" id="A0A916QG31"/>
<dbReference type="PANTHER" id="PTHR33393:SF13">
    <property type="entry name" value="PGA BIOSYNTHESIS PROTEIN CAPA"/>
    <property type="match status" value="1"/>
</dbReference>
<proteinExistence type="inferred from homology"/>
<evidence type="ECO:0000256" key="1">
    <source>
        <dbReference type="ARBA" id="ARBA00005662"/>
    </source>
</evidence>
<dbReference type="PANTHER" id="PTHR33393">
    <property type="entry name" value="POLYGLUTAMINE SYNTHESIS ACCESSORY PROTEIN RV0574C-RELATED"/>
    <property type="match status" value="1"/>
</dbReference>
<feature type="domain" description="Capsule synthesis protein CapA" evidence="2">
    <location>
        <begin position="11"/>
        <end position="221"/>
    </location>
</feature>
<name>A0A916QG31_9BACL</name>
<dbReference type="SMART" id="SM00854">
    <property type="entry name" value="PGA_cap"/>
    <property type="match status" value="1"/>
</dbReference>
<gene>
    <name evidence="3" type="ORF">PRECH8_11720</name>
</gene>
<accession>A0A916QG31</accession>
<dbReference type="Pfam" id="PF09587">
    <property type="entry name" value="PGA_cap"/>
    <property type="match status" value="1"/>
</dbReference>
<evidence type="ECO:0000313" key="4">
    <source>
        <dbReference type="Proteomes" id="UP000654993"/>
    </source>
</evidence>
<evidence type="ECO:0000313" key="3">
    <source>
        <dbReference type="EMBL" id="GFR37876.1"/>
    </source>
</evidence>
<dbReference type="SUPFAM" id="SSF56300">
    <property type="entry name" value="Metallo-dependent phosphatases"/>
    <property type="match status" value="1"/>
</dbReference>
<evidence type="ECO:0000259" key="2">
    <source>
        <dbReference type="SMART" id="SM00854"/>
    </source>
</evidence>
<dbReference type="InterPro" id="IPR029052">
    <property type="entry name" value="Metallo-depent_PP-like"/>
</dbReference>
<dbReference type="InterPro" id="IPR052169">
    <property type="entry name" value="CW_Biosynth-Accessory"/>
</dbReference>
<reference evidence="3" key="2">
    <citation type="journal article" date="2021" name="Data Brief">
        <title>Draft genome sequence data of the facultative, thermophilic, xylanolytic bacterium Paenibacillus sp. strain DA-C8.</title>
        <authorList>
            <person name="Chhe C."/>
            <person name="Uke A."/>
            <person name="Baramee S."/>
            <person name="Ungkulpasvich U."/>
            <person name="Tachaapaikoon C."/>
            <person name="Pason P."/>
            <person name="Waeonukul R."/>
            <person name="Ratanakhanokchai K."/>
            <person name="Kosugi A."/>
        </authorList>
    </citation>
    <scope>NUCLEOTIDE SEQUENCE</scope>
    <source>
        <strain evidence="3">DA-C8</strain>
    </source>
</reference>
<dbReference type="EMBL" id="BMAQ01000008">
    <property type="protein sequence ID" value="GFR37876.1"/>
    <property type="molecule type" value="Genomic_DNA"/>
</dbReference>
<dbReference type="Proteomes" id="UP000654993">
    <property type="component" value="Unassembled WGS sequence"/>
</dbReference>
<sequence length="290" mass="31539">MPPQKDEAGAVFRIWGNISYAAAGIPELEGNDAAKVTHIIPIEGLTTKRPDWVEEIGKERLILNLGTADIWSNTAVEEWTQLQDEGYAVIGLGKMPAVYEPQIIDVNGSKVGFVSLAGLIHEANQIASRNRVGLPRAYDNSEVIQAVTKAKEQVDYLIVLIHMGNRRSGEAPVAKQERLAKAAAEAGADLIIGNRSLRSQEAVLIQGVPVFYSLGRSVSPDAADKLHNYVIDVHYADGLSKLVVHVGEMEGGVLRFREPAESVAAELAEKFAALQEEAPLEIDDRRSRSN</sequence>
<dbReference type="InterPro" id="IPR019079">
    <property type="entry name" value="Capsule_synth_CapA"/>
</dbReference>
<organism evidence="3 4">
    <name type="scientific">Insulibacter thermoxylanivorax</name>
    <dbReference type="NCBI Taxonomy" id="2749268"/>
    <lineage>
        <taxon>Bacteria</taxon>
        <taxon>Bacillati</taxon>
        <taxon>Bacillota</taxon>
        <taxon>Bacilli</taxon>
        <taxon>Bacillales</taxon>
        <taxon>Paenibacillaceae</taxon>
        <taxon>Insulibacter</taxon>
    </lineage>
</organism>
<keyword evidence="4" id="KW-1185">Reference proteome</keyword>
<comment type="similarity">
    <text evidence="1">Belongs to the CapA family.</text>
</comment>